<dbReference type="Proteomes" id="UP000501690">
    <property type="component" value="Linkage Group LG6"/>
</dbReference>
<keyword evidence="3" id="KW-1185">Reference proteome</keyword>
<reference evidence="2 3" key="1">
    <citation type="submission" date="2019-04" db="EMBL/GenBank/DDBJ databases">
        <title>An improved genome assembly and genetic linkage map for asparagus bean, Vigna unguiculata ssp. sesquipedialis.</title>
        <authorList>
            <person name="Xia Q."/>
            <person name="Zhang R."/>
            <person name="Dong Y."/>
        </authorList>
    </citation>
    <scope>NUCLEOTIDE SEQUENCE [LARGE SCALE GENOMIC DNA]</scope>
    <source>
        <tissue evidence="2">Leaf</tissue>
    </source>
</reference>
<gene>
    <name evidence="2" type="ORF">DEO72_LG6g1669</name>
</gene>
<evidence type="ECO:0000313" key="2">
    <source>
        <dbReference type="EMBL" id="QCD96959.1"/>
    </source>
</evidence>
<dbReference type="EMBL" id="CP039350">
    <property type="protein sequence ID" value="QCD96959.1"/>
    <property type="molecule type" value="Genomic_DNA"/>
</dbReference>
<protein>
    <submittedName>
        <fullName evidence="2">Uncharacterized protein</fullName>
    </submittedName>
</protein>
<evidence type="ECO:0000313" key="3">
    <source>
        <dbReference type="Proteomes" id="UP000501690"/>
    </source>
</evidence>
<sequence length="174" mass="19421">MEYIKNMSLCNMLYYESMQGSFWMLDSPRREGDLPWERSGDNPLCPDSAESGNRCRTTNTSLLFPLSKQPPRLTLKQNSVSFPFSNHFPSVTAAEDPEFRRRTPPLAKSSSPSGGPSLWIDLVLDAKGTYPGNGRVITPCVQTLQSLGTVAGASHQELQCRLHNPDIESRILNY</sequence>
<feature type="region of interest" description="Disordered" evidence="1">
    <location>
        <begin position="95"/>
        <end position="114"/>
    </location>
</feature>
<dbReference type="AlphaFoldDB" id="A0A4D6M6E9"/>
<name>A0A4D6M6E9_VIGUN</name>
<organism evidence="2 3">
    <name type="scientific">Vigna unguiculata</name>
    <name type="common">Cowpea</name>
    <dbReference type="NCBI Taxonomy" id="3917"/>
    <lineage>
        <taxon>Eukaryota</taxon>
        <taxon>Viridiplantae</taxon>
        <taxon>Streptophyta</taxon>
        <taxon>Embryophyta</taxon>
        <taxon>Tracheophyta</taxon>
        <taxon>Spermatophyta</taxon>
        <taxon>Magnoliopsida</taxon>
        <taxon>eudicotyledons</taxon>
        <taxon>Gunneridae</taxon>
        <taxon>Pentapetalae</taxon>
        <taxon>rosids</taxon>
        <taxon>fabids</taxon>
        <taxon>Fabales</taxon>
        <taxon>Fabaceae</taxon>
        <taxon>Papilionoideae</taxon>
        <taxon>50 kb inversion clade</taxon>
        <taxon>NPAAA clade</taxon>
        <taxon>indigoferoid/millettioid clade</taxon>
        <taxon>Phaseoleae</taxon>
        <taxon>Vigna</taxon>
    </lineage>
</organism>
<accession>A0A4D6M6E9</accession>
<evidence type="ECO:0000256" key="1">
    <source>
        <dbReference type="SAM" id="MobiDB-lite"/>
    </source>
</evidence>
<proteinExistence type="predicted"/>